<gene>
    <name evidence="1" type="ORF">C2G38_2047635</name>
</gene>
<protein>
    <submittedName>
        <fullName evidence="1">Uncharacterized protein</fullName>
    </submittedName>
</protein>
<name>A0A397U9H3_9GLOM</name>
<dbReference type="AlphaFoldDB" id="A0A397U9H3"/>
<accession>A0A397U9H3</accession>
<evidence type="ECO:0000313" key="1">
    <source>
        <dbReference type="EMBL" id="RIB05389.1"/>
    </source>
</evidence>
<proteinExistence type="predicted"/>
<evidence type="ECO:0000313" key="2">
    <source>
        <dbReference type="Proteomes" id="UP000266673"/>
    </source>
</evidence>
<comment type="caution">
    <text evidence="1">The sequence shown here is derived from an EMBL/GenBank/DDBJ whole genome shotgun (WGS) entry which is preliminary data.</text>
</comment>
<reference evidence="1 2" key="1">
    <citation type="submission" date="2018-06" db="EMBL/GenBank/DDBJ databases">
        <title>Comparative genomics reveals the genomic features of Rhizophagus irregularis, R. cerebriforme, R. diaphanum and Gigaspora rosea, and their symbiotic lifestyle signature.</title>
        <authorList>
            <person name="Morin E."/>
            <person name="San Clemente H."/>
            <person name="Chen E.C.H."/>
            <person name="De La Providencia I."/>
            <person name="Hainaut M."/>
            <person name="Kuo A."/>
            <person name="Kohler A."/>
            <person name="Murat C."/>
            <person name="Tang N."/>
            <person name="Roy S."/>
            <person name="Loubradou J."/>
            <person name="Henrissat B."/>
            <person name="Grigoriev I.V."/>
            <person name="Corradi N."/>
            <person name="Roux C."/>
            <person name="Martin F.M."/>
        </authorList>
    </citation>
    <scope>NUCLEOTIDE SEQUENCE [LARGE SCALE GENOMIC DNA]</scope>
    <source>
        <strain evidence="1 2">DAOM 194757</strain>
    </source>
</reference>
<dbReference type="Proteomes" id="UP000266673">
    <property type="component" value="Unassembled WGS sequence"/>
</dbReference>
<organism evidence="1 2">
    <name type="scientific">Gigaspora rosea</name>
    <dbReference type="NCBI Taxonomy" id="44941"/>
    <lineage>
        <taxon>Eukaryota</taxon>
        <taxon>Fungi</taxon>
        <taxon>Fungi incertae sedis</taxon>
        <taxon>Mucoromycota</taxon>
        <taxon>Glomeromycotina</taxon>
        <taxon>Glomeromycetes</taxon>
        <taxon>Diversisporales</taxon>
        <taxon>Gigasporaceae</taxon>
        <taxon>Gigaspora</taxon>
    </lineage>
</organism>
<dbReference type="OrthoDB" id="5835829at2759"/>
<sequence>MALKLSKLDLIVDDIILKSFNINRLMNESFKMNTEECRIYNHQQKNGTLDDIEKVITQQVPDLWDIESGSMHEPELFKEYSPAFEIGFNTGGYDWGFILKKKNVFNLAKDSLKNNFKFTKEDMADNV</sequence>
<keyword evidence="2" id="KW-1185">Reference proteome</keyword>
<dbReference type="EMBL" id="QKWP01001990">
    <property type="protein sequence ID" value="RIB05389.1"/>
    <property type="molecule type" value="Genomic_DNA"/>
</dbReference>